<keyword evidence="5" id="KW-0805">Transcription regulation</keyword>
<keyword evidence="2" id="KW-0677">Repeat</keyword>
<gene>
    <name evidence="12" type="primary">LOC101079558</name>
</gene>
<evidence type="ECO:0000256" key="5">
    <source>
        <dbReference type="ARBA" id="ARBA00023015"/>
    </source>
</evidence>
<dbReference type="PROSITE" id="PS00028">
    <property type="entry name" value="ZINC_FINGER_C2H2_1"/>
    <property type="match status" value="2"/>
</dbReference>
<dbReference type="GeneID" id="101079558"/>
<dbReference type="InterPro" id="IPR013087">
    <property type="entry name" value="Znf_C2H2_type"/>
</dbReference>
<name>A0A674NHQ9_TAKRU</name>
<evidence type="ECO:0000256" key="6">
    <source>
        <dbReference type="ARBA" id="ARBA00023125"/>
    </source>
</evidence>
<reference evidence="12" key="3">
    <citation type="submission" date="2025-09" db="UniProtKB">
        <authorList>
            <consortium name="Ensembl"/>
        </authorList>
    </citation>
    <scope>IDENTIFICATION</scope>
</reference>
<evidence type="ECO:0000256" key="8">
    <source>
        <dbReference type="ARBA" id="ARBA00023163"/>
    </source>
</evidence>
<keyword evidence="4" id="KW-0862">Zinc</keyword>
<dbReference type="Gene3D" id="3.30.160.60">
    <property type="entry name" value="Classic Zinc Finger"/>
    <property type="match status" value="3"/>
</dbReference>
<evidence type="ECO:0000256" key="9">
    <source>
        <dbReference type="PROSITE-ProRule" id="PRU00042"/>
    </source>
</evidence>
<evidence type="ECO:0000256" key="10">
    <source>
        <dbReference type="SAM" id="MobiDB-lite"/>
    </source>
</evidence>
<dbReference type="SMART" id="SM00355">
    <property type="entry name" value="ZnF_C2H2"/>
    <property type="match status" value="3"/>
</dbReference>
<dbReference type="PROSITE" id="PS50157">
    <property type="entry name" value="ZINC_FINGER_C2H2_2"/>
    <property type="match status" value="3"/>
</dbReference>
<dbReference type="CDD" id="cd21580">
    <property type="entry name" value="KLF15_N"/>
    <property type="match status" value="1"/>
</dbReference>
<feature type="compositionally biased region" description="Basic and acidic residues" evidence="10">
    <location>
        <begin position="172"/>
        <end position="200"/>
    </location>
</feature>
<dbReference type="Ensembl" id="ENSTRUT00000085516.1">
    <property type="protein sequence ID" value="ENSTRUP00000072772.1"/>
    <property type="gene ID" value="ENSTRUG00000006529.3"/>
</dbReference>
<organism evidence="12 13">
    <name type="scientific">Takifugu rubripes</name>
    <name type="common">Japanese pufferfish</name>
    <name type="synonym">Fugu rubripes</name>
    <dbReference type="NCBI Taxonomy" id="31033"/>
    <lineage>
        <taxon>Eukaryota</taxon>
        <taxon>Metazoa</taxon>
        <taxon>Chordata</taxon>
        <taxon>Craniata</taxon>
        <taxon>Vertebrata</taxon>
        <taxon>Euteleostomi</taxon>
        <taxon>Actinopterygii</taxon>
        <taxon>Neopterygii</taxon>
        <taxon>Teleostei</taxon>
        <taxon>Neoteleostei</taxon>
        <taxon>Acanthomorphata</taxon>
        <taxon>Eupercaria</taxon>
        <taxon>Tetraodontiformes</taxon>
        <taxon>Tetradontoidea</taxon>
        <taxon>Tetraodontidae</taxon>
        <taxon>Takifugu</taxon>
    </lineage>
</organism>
<dbReference type="InParanoid" id="A0A674NHQ9"/>
<evidence type="ECO:0000256" key="7">
    <source>
        <dbReference type="ARBA" id="ARBA00023159"/>
    </source>
</evidence>
<feature type="region of interest" description="Disordered" evidence="10">
    <location>
        <begin position="1"/>
        <end position="48"/>
    </location>
</feature>
<dbReference type="SUPFAM" id="SSF57667">
    <property type="entry name" value="beta-beta-alpha zinc fingers"/>
    <property type="match status" value="2"/>
</dbReference>
<reference evidence="12" key="2">
    <citation type="submission" date="2025-08" db="UniProtKB">
        <authorList>
            <consortium name="Ensembl"/>
        </authorList>
    </citation>
    <scope>IDENTIFICATION</scope>
</reference>
<protein>
    <submittedName>
        <fullName evidence="12">KLF transcription factor 15</fullName>
    </submittedName>
</protein>
<accession>A0A674NHQ9</accession>
<dbReference type="InterPro" id="IPR036236">
    <property type="entry name" value="Znf_C2H2_sf"/>
</dbReference>
<sequence>MVTDVGSYQVMESPFSEDDLSETSSPGSCSSPDAQALSSSYGSNSSLESQDSLLDHLLSQASLGEAAGVVADSPPMSNFMWDEGEEIPKPVKEEHFDFPIRPNVKLDEQLIGWFQPTLEEIEEFLEENMEAVANKLETQESCTRFAAGSGEILCLEPFQNICRDAFPDPKVEAEHTEHSLTENKDPSPEKSSDQKADRGPDCSGTPIILHIQHLQIKQEATMAPLTPVTPLSQSDRTSDVNIAQLLVNIQGQTFALVPTILPFPSINTSSKFVRIAPVPIAAKPLAHGETSVGQAAGGHVGGQKFQKNPVGDLLKMHKCTFAGCNKMYTKSSHLKAHLRRHTGEKPFTCTWQGCGWRSHCCCCTPALNHRFSRSDELSRHRRSHSGIKPYQCQVCEKKFARSDHLSKHVKVHRFPRISRTAHSLN</sequence>
<keyword evidence="6" id="KW-0238">DNA-binding</keyword>
<keyword evidence="1" id="KW-0479">Metal-binding</keyword>
<dbReference type="RefSeq" id="XP_011617313.1">
    <property type="nucleotide sequence ID" value="XM_011619011.2"/>
</dbReference>
<dbReference type="PANTHER" id="PTHR23235:SF44">
    <property type="entry name" value="KRUEPPEL-LIKE FACTOR 15"/>
    <property type="match status" value="1"/>
</dbReference>
<dbReference type="FunFam" id="3.30.160.60:FF:000368">
    <property type="entry name" value="Krueppel-like factor 15"/>
    <property type="match status" value="1"/>
</dbReference>
<dbReference type="GO" id="GO:0045893">
    <property type="term" value="P:positive regulation of DNA-templated transcription"/>
    <property type="evidence" value="ECO:0007669"/>
    <property type="project" value="UniProtKB-ARBA"/>
</dbReference>
<dbReference type="GeneTree" id="ENSGT00940000156977"/>
<dbReference type="OrthoDB" id="6365676at2759"/>
<feature type="domain" description="C2H2-type" evidence="11">
    <location>
        <begin position="317"/>
        <end position="346"/>
    </location>
</feature>
<keyword evidence="13" id="KW-1185">Reference proteome</keyword>
<dbReference type="OMA" id="VQIQPIR"/>
<feature type="domain" description="C2H2-type" evidence="11">
    <location>
        <begin position="361"/>
        <end position="389"/>
    </location>
</feature>
<proteinExistence type="predicted"/>
<feature type="compositionally biased region" description="Low complexity" evidence="10">
    <location>
        <begin position="22"/>
        <end position="31"/>
    </location>
</feature>
<feature type="compositionally biased region" description="Low complexity" evidence="10">
    <location>
        <begin position="38"/>
        <end position="48"/>
    </location>
</feature>
<dbReference type="Pfam" id="PF00096">
    <property type="entry name" value="zf-C2H2"/>
    <property type="match status" value="2"/>
</dbReference>
<dbReference type="GO" id="GO:0008270">
    <property type="term" value="F:zinc ion binding"/>
    <property type="evidence" value="ECO:0007669"/>
    <property type="project" value="UniProtKB-KW"/>
</dbReference>
<keyword evidence="7" id="KW-0010">Activator</keyword>
<evidence type="ECO:0000259" key="11">
    <source>
        <dbReference type="PROSITE" id="PS50157"/>
    </source>
</evidence>
<evidence type="ECO:0000256" key="2">
    <source>
        <dbReference type="ARBA" id="ARBA00022737"/>
    </source>
</evidence>
<evidence type="ECO:0000256" key="1">
    <source>
        <dbReference type="ARBA" id="ARBA00022723"/>
    </source>
</evidence>
<keyword evidence="3 9" id="KW-0863">Zinc-finger</keyword>
<evidence type="ECO:0000256" key="3">
    <source>
        <dbReference type="ARBA" id="ARBA00022771"/>
    </source>
</evidence>
<feature type="region of interest" description="Disordered" evidence="10">
    <location>
        <begin position="172"/>
        <end position="202"/>
    </location>
</feature>
<evidence type="ECO:0000256" key="4">
    <source>
        <dbReference type="ARBA" id="ARBA00022833"/>
    </source>
</evidence>
<feature type="domain" description="C2H2-type" evidence="11">
    <location>
        <begin position="390"/>
        <end position="417"/>
    </location>
</feature>
<keyword evidence="8" id="KW-0804">Transcription</keyword>
<evidence type="ECO:0000313" key="13">
    <source>
        <dbReference type="Proteomes" id="UP000005226"/>
    </source>
</evidence>
<dbReference type="PANTHER" id="PTHR23235">
    <property type="entry name" value="KRUEPPEL-LIKE TRANSCRIPTION FACTOR"/>
    <property type="match status" value="1"/>
</dbReference>
<dbReference type="Proteomes" id="UP000005226">
    <property type="component" value="Chromosome 19"/>
</dbReference>
<dbReference type="GO" id="GO:0000981">
    <property type="term" value="F:DNA-binding transcription factor activity, RNA polymerase II-specific"/>
    <property type="evidence" value="ECO:0007669"/>
    <property type="project" value="TreeGrafter"/>
</dbReference>
<dbReference type="GO" id="GO:0000978">
    <property type="term" value="F:RNA polymerase II cis-regulatory region sequence-specific DNA binding"/>
    <property type="evidence" value="ECO:0007669"/>
    <property type="project" value="TreeGrafter"/>
</dbReference>
<dbReference type="AlphaFoldDB" id="A0A674NHQ9"/>
<reference evidence="12 13" key="1">
    <citation type="journal article" date="2011" name="Genome Biol. Evol.">
        <title>Integration of the genetic map and genome assembly of fugu facilitates insights into distinct features of genome evolution in teleosts and mammals.</title>
        <authorList>
            <person name="Kai W."/>
            <person name="Kikuchi K."/>
            <person name="Tohari S."/>
            <person name="Chew A.K."/>
            <person name="Tay A."/>
            <person name="Fujiwara A."/>
            <person name="Hosoya S."/>
            <person name="Suetake H."/>
            <person name="Naruse K."/>
            <person name="Brenner S."/>
            <person name="Suzuki Y."/>
            <person name="Venkatesh B."/>
        </authorList>
    </citation>
    <scope>NUCLEOTIDE SEQUENCE [LARGE SCALE GENOMIC DNA]</scope>
</reference>
<evidence type="ECO:0000313" key="12">
    <source>
        <dbReference type="Ensembl" id="ENSTRUP00000072772.1"/>
    </source>
</evidence>
<dbReference type="FunFam" id="3.30.160.60:FF:002343">
    <property type="entry name" value="Zinc finger protein 33A"/>
    <property type="match status" value="1"/>
</dbReference>